<evidence type="ECO:0000313" key="13">
    <source>
        <dbReference type="Proteomes" id="UP000694383"/>
    </source>
</evidence>
<accession>A0A8C7XLI2</accession>
<feature type="region of interest" description="Disordered" evidence="10">
    <location>
        <begin position="1"/>
        <end position="118"/>
    </location>
</feature>
<dbReference type="SMART" id="SM00398">
    <property type="entry name" value="HMG"/>
    <property type="match status" value="1"/>
</dbReference>
<keyword evidence="13" id="KW-1185">Reference proteome</keyword>
<evidence type="ECO:0000256" key="4">
    <source>
        <dbReference type="ARBA" id="ARBA00023054"/>
    </source>
</evidence>
<feature type="region of interest" description="Disordered" evidence="10">
    <location>
        <begin position="668"/>
        <end position="743"/>
    </location>
</feature>
<feature type="compositionally biased region" description="Polar residues" evidence="10">
    <location>
        <begin position="336"/>
        <end position="348"/>
    </location>
</feature>
<keyword evidence="3" id="KW-0805">Transcription regulation</keyword>
<feature type="region of interest" description="Disordered" evidence="10">
    <location>
        <begin position="509"/>
        <end position="538"/>
    </location>
</feature>
<feature type="compositionally biased region" description="Polar residues" evidence="10">
    <location>
        <begin position="71"/>
        <end position="85"/>
    </location>
</feature>
<evidence type="ECO:0000256" key="5">
    <source>
        <dbReference type="ARBA" id="ARBA00023125"/>
    </source>
</evidence>
<feature type="compositionally biased region" description="Polar residues" evidence="10">
    <location>
        <begin position="52"/>
        <end position="64"/>
    </location>
</feature>
<keyword evidence="6" id="KW-0804">Transcription</keyword>
<feature type="compositionally biased region" description="Low complexity" evidence="10">
    <location>
        <begin position="668"/>
        <end position="686"/>
    </location>
</feature>
<evidence type="ECO:0000256" key="6">
    <source>
        <dbReference type="ARBA" id="ARBA00023163"/>
    </source>
</evidence>
<name>A0A8C7XLI2_9TELE</name>
<dbReference type="AlphaFoldDB" id="A0A8C7XLI2"/>
<keyword evidence="5 8" id="KW-0238">DNA-binding</keyword>
<dbReference type="GO" id="GO:0045165">
    <property type="term" value="P:cell fate commitment"/>
    <property type="evidence" value="ECO:0007669"/>
    <property type="project" value="TreeGrafter"/>
</dbReference>
<dbReference type="Ensembl" id="ENSOSIT00000016302.1">
    <property type="protein sequence ID" value="ENSOSIP00000015417.1"/>
    <property type="gene ID" value="ENSOSIG00000008490.1"/>
</dbReference>
<dbReference type="GO" id="GO:0005634">
    <property type="term" value="C:nucleus"/>
    <property type="evidence" value="ECO:0007669"/>
    <property type="project" value="UniProtKB-SubCell"/>
</dbReference>
<feature type="compositionally biased region" description="Gly residues" evidence="10">
    <location>
        <begin position="92"/>
        <end position="107"/>
    </location>
</feature>
<dbReference type="PROSITE" id="PS50118">
    <property type="entry name" value="HMG_BOX_2"/>
    <property type="match status" value="1"/>
</dbReference>
<feature type="compositionally biased region" description="Basic and acidic residues" evidence="10">
    <location>
        <begin position="700"/>
        <end position="715"/>
    </location>
</feature>
<dbReference type="CDD" id="cd22042">
    <property type="entry name" value="HMG-box_EGL13-like"/>
    <property type="match status" value="1"/>
</dbReference>
<dbReference type="SUPFAM" id="SSF47095">
    <property type="entry name" value="HMG-box"/>
    <property type="match status" value="1"/>
</dbReference>
<evidence type="ECO:0000259" key="11">
    <source>
        <dbReference type="PROSITE" id="PS50118"/>
    </source>
</evidence>
<feature type="coiled-coil region" evidence="9">
    <location>
        <begin position="437"/>
        <end position="464"/>
    </location>
</feature>
<dbReference type="InterPro" id="IPR009071">
    <property type="entry name" value="HMG_box_dom"/>
</dbReference>
<dbReference type="FunFam" id="1.10.30.10:FF:000003">
    <property type="entry name" value="Putative transcription factor SOX-6"/>
    <property type="match status" value="1"/>
</dbReference>
<organism evidence="12 13">
    <name type="scientific">Oryzias sinensis</name>
    <name type="common">Chinese medaka</name>
    <dbReference type="NCBI Taxonomy" id="183150"/>
    <lineage>
        <taxon>Eukaryota</taxon>
        <taxon>Metazoa</taxon>
        <taxon>Chordata</taxon>
        <taxon>Craniata</taxon>
        <taxon>Vertebrata</taxon>
        <taxon>Euteleostomi</taxon>
        <taxon>Actinopterygii</taxon>
        <taxon>Neopterygii</taxon>
        <taxon>Teleostei</taxon>
        <taxon>Neoteleostei</taxon>
        <taxon>Acanthomorphata</taxon>
        <taxon>Ovalentaria</taxon>
        <taxon>Atherinomorphae</taxon>
        <taxon>Beloniformes</taxon>
        <taxon>Adrianichthyidae</taxon>
        <taxon>Oryziinae</taxon>
        <taxon>Oryzias</taxon>
    </lineage>
</organism>
<dbReference type="PANTHER" id="PTHR45789">
    <property type="entry name" value="FI18025P1"/>
    <property type="match status" value="1"/>
</dbReference>
<feature type="compositionally biased region" description="Basic and acidic residues" evidence="10">
    <location>
        <begin position="523"/>
        <end position="538"/>
    </location>
</feature>
<evidence type="ECO:0000256" key="7">
    <source>
        <dbReference type="ARBA" id="ARBA00023242"/>
    </source>
</evidence>
<dbReference type="InterPro" id="IPR051356">
    <property type="entry name" value="SOX/SOX-like_TF"/>
</dbReference>
<evidence type="ECO:0000256" key="1">
    <source>
        <dbReference type="ARBA" id="ARBA00004123"/>
    </source>
</evidence>
<feature type="compositionally biased region" description="Acidic residues" evidence="10">
    <location>
        <begin position="716"/>
        <end position="735"/>
    </location>
</feature>
<reference evidence="12" key="2">
    <citation type="submission" date="2025-09" db="UniProtKB">
        <authorList>
            <consortium name="Ensembl"/>
        </authorList>
    </citation>
    <scope>IDENTIFICATION</scope>
</reference>
<evidence type="ECO:0000256" key="3">
    <source>
        <dbReference type="ARBA" id="ARBA00023015"/>
    </source>
</evidence>
<dbReference type="PANTHER" id="PTHR45789:SF3">
    <property type="entry name" value="TRANSCRIPTION FACTOR SOX-5"/>
    <property type="match status" value="1"/>
</dbReference>
<feature type="compositionally biased region" description="Low complexity" evidence="10">
    <location>
        <begin position="510"/>
        <end position="522"/>
    </location>
</feature>
<feature type="coiled-coil region" evidence="9">
    <location>
        <begin position="165"/>
        <end position="238"/>
    </location>
</feature>
<evidence type="ECO:0000256" key="2">
    <source>
        <dbReference type="ARBA" id="ARBA00022782"/>
    </source>
</evidence>
<sequence length="743" mass="81349">MSSKRPASPYGGTDGEVTMATSRQRVEDEENEGLGGVIHLPLASYCGKVSPRSPSNRNLESPANTEHDGTKGSSLSPYPQHNATSPGKEEGVGGGRPCSDGGFGMGPLGTPERRKGSLADVVDTLKQRKMEELIKNEPEGQCWERCPVTSDPCLFFHPPGTPDSLAEKERQLMGMIGQLSSLREQLLAAHEEQKKLAASQMEKQRQQMELAKQQQDQIARQQQQLLQQQHKINLLQQQIQVQGQLPPLMIPVFPPDQRTLAAAAAQQGFLMPPGFNYKPGCSDPYPLQLIPTTMAAATPGLGPLQLQQLYAAQLAAMQVSPGAKQQHGGNLPPQANLGTHSPTTNSHPQSDKSRSPPPLEGAQPLNLSAKPKATESKSPNSPPTSPQVPAAAAAATKLGPISSMKHSAPSSIGGPPSRVSSIDLLSSLSSTAYMNDHEAVTKAFAEARQMKEQLKREQQVLDAKVAAVSNLGLNNGRSDKDKAALESLSQQLKQQAEDKFSHAMLDFTMSGDSDGSPSVSDSRIFRESRGRSNNEPHIKRPMNAFMVWAKDERRKILQAFPDMHNSNISKILGSRWKAMTNLEKQPYYEEQARLSKQHLEKYPDYKYKPRPKRTCLVDGKKLRIGEYKAIMRSRRQEMRQYFSVGQQGQLPLSSAGVVYPGALTMAGMPSPQMPSEHSSMSSSPEPTANHHPNPNLAGLKGDEPRIKEEELRLDDSNGDAYDDFDYEDEEADYASDNENHITQ</sequence>
<dbReference type="Proteomes" id="UP000694383">
    <property type="component" value="Unplaced"/>
</dbReference>
<evidence type="ECO:0000256" key="8">
    <source>
        <dbReference type="PROSITE-ProRule" id="PRU00267"/>
    </source>
</evidence>
<keyword evidence="4 9" id="KW-0175">Coiled coil</keyword>
<feature type="domain" description="HMG box" evidence="11">
    <location>
        <begin position="538"/>
        <end position="606"/>
    </location>
</feature>
<dbReference type="GeneTree" id="ENSGT00940000156122"/>
<dbReference type="Pfam" id="PF00505">
    <property type="entry name" value="HMG_box"/>
    <property type="match status" value="1"/>
</dbReference>
<feature type="region of interest" description="Disordered" evidence="10">
    <location>
        <begin position="321"/>
        <end position="394"/>
    </location>
</feature>
<protein>
    <submittedName>
        <fullName evidence="12">SRY-box transcription factor 5</fullName>
    </submittedName>
</protein>
<dbReference type="InterPro" id="IPR036910">
    <property type="entry name" value="HMG_box_dom_sf"/>
</dbReference>
<reference evidence="12" key="1">
    <citation type="submission" date="2025-08" db="UniProtKB">
        <authorList>
            <consortium name="Ensembl"/>
        </authorList>
    </citation>
    <scope>IDENTIFICATION</scope>
</reference>
<comment type="subcellular location">
    <subcellularLocation>
        <location evidence="1">Nucleus</location>
    </subcellularLocation>
</comment>
<evidence type="ECO:0000313" key="12">
    <source>
        <dbReference type="Ensembl" id="ENSOSIP00000015417.1"/>
    </source>
</evidence>
<feature type="DNA-binding region" description="HMG box" evidence="8">
    <location>
        <begin position="538"/>
        <end position="606"/>
    </location>
</feature>
<evidence type="ECO:0000256" key="9">
    <source>
        <dbReference type="SAM" id="Coils"/>
    </source>
</evidence>
<dbReference type="GO" id="GO:0000981">
    <property type="term" value="F:DNA-binding transcription factor activity, RNA polymerase II-specific"/>
    <property type="evidence" value="ECO:0007669"/>
    <property type="project" value="TreeGrafter"/>
</dbReference>
<dbReference type="GO" id="GO:0000978">
    <property type="term" value="F:RNA polymerase II cis-regulatory region sequence-specific DNA binding"/>
    <property type="evidence" value="ECO:0007669"/>
    <property type="project" value="TreeGrafter"/>
</dbReference>
<keyword evidence="7 8" id="KW-0539">Nucleus</keyword>
<dbReference type="GO" id="GO:0032332">
    <property type="term" value="P:positive regulation of chondrocyte differentiation"/>
    <property type="evidence" value="ECO:0007669"/>
    <property type="project" value="TreeGrafter"/>
</dbReference>
<proteinExistence type="predicted"/>
<keyword evidence="2" id="KW-0221">Differentiation</keyword>
<evidence type="ECO:0000256" key="10">
    <source>
        <dbReference type="SAM" id="MobiDB-lite"/>
    </source>
</evidence>
<dbReference type="Gene3D" id="1.10.30.10">
    <property type="entry name" value="High mobility group box domain"/>
    <property type="match status" value="1"/>
</dbReference>